<evidence type="ECO:0000256" key="2">
    <source>
        <dbReference type="SAM" id="Phobius"/>
    </source>
</evidence>
<feature type="compositionally biased region" description="Low complexity" evidence="1">
    <location>
        <begin position="217"/>
        <end position="242"/>
    </location>
</feature>
<keyword evidence="2" id="KW-0472">Membrane</keyword>
<protein>
    <recommendedName>
        <fullName evidence="5">Flagellar basal body-associated protein FliL</fullName>
    </recommendedName>
</protein>
<feature type="transmembrane region" description="Helical" evidence="2">
    <location>
        <begin position="189"/>
        <end position="210"/>
    </location>
</feature>
<gene>
    <name evidence="3" type="ORF">CNX65_00295</name>
</gene>
<feature type="compositionally biased region" description="Basic and acidic residues" evidence="1">
    <location>
        <begin position="20"/>
        <end position="30"/>
    </location>
</feature>
<evidence type="ECO:0000313" key="3">
    <source>
        <dbReference type="EMBL" id="ATE51916.1"/>
    </source>
</evidence>
<feature type="compositionally biased region" description="Low complexity" evidence="1">
    <location>
        <begin position="125"/>
        <end position="137"/>
    </location>
</feature>
<feature type="region of interest" description="Disordered" evidence="1">
    <location>
        <begin position="217"/>
        <end position="256"/>
    </location>
</feature>
<proteinExistence type="predicted"/>
<feature type="compositionally biased region" description="Gly residues" evidence="1">
    <location>
        <begin position="138"/>
        <end position="157"/>
    </location>
</feature>
<evidence type="ECO:0008006" key="5">
    <source>
        <dbReference type="Google" id="ProtNLM"/>
    </source>
</evidence>
<keyword evidence="2" id="KW-0812">Transmembrane</keyword>
<dbReference type="EMBL" id="CP023445">
    <property type="protein sequence ID" value="ATE51916.1"/>
    <property type="molecule type" value="Genomic_DNA"/>
</dbReference>
<keyword evidence="4" id="KW-1185">Reference proteome</keyword>
<reference evidence="3" key="1">
    <citation type="submission" date="2017-09" db="EMBL/GenBank/DDBJ databases">
        <title>Complete Genome Sequence of ansamitocin-producing Bacterium Actinosynnema pretiosum X47.</title>
        <authorList>
            <person name="Cao G."/>
            <person name="Zong G."/>
            <person name="Zhong C."/>
            <person name="Fu J."/>
        </authorList>
    </citation>
    <scope>NUCLEOTIDE SEQUENCE [LARGE SCALE GENOMIC DNA]</scope>
    <source>
        <strain evidence="3">X47</strain>
    </source>
</reference>
<dbReference type="AlphaFoldDB" id="A0A290YYS9"/>
<feature type="compositionally biased region" description="Low complexity" evidence="1">
    <location>
        <begin position="35"/>
        <end position="66"/>
    </location>
</feature>
<evidence type="ECO:0000256" key="1">
    <source>
        <dbReference type="SAM" id="MobiDB-lite"/>
    </source>
</evidence>
<dbReference type="KEGG" id="apre:CNX65_00295"/>
<organism evidence="3 4">
    <name type="scientific">Actinosynnema pretiosum</name>
    <dbReference type="NCBI Taxonomy" id="42197"/>
    <lineage>
        <taxon>Bacteria</taxon>
        <taxon>Bacillati</taxon>
        <taxon>Actinomycetota</taxon>
        <taxon>Actinomycetes</taxon>
        <taxon>Pseudonocardiales</taxon>
        <taxon>Pseudonocardiaceae</taxon>
        <taxon>Actinosynnema</taxon>
    </lineage>
</organism>
<sequence length="401" mass="41148">MNWQEELRKLDEELAAGRISADDYRTRRDQVLSSAQPAAQPAPPQEWQAQQPSGGPSNGPTGTSTGATQYIQPVNPDATQVVPGGGNRPGHNPDATQVVPGGGNRPGDSDRTQVVPNGGMAPQYGQPSPAGGFPQPGAFGGPQQGGGMPPWQGGGGDTSAPWASASSDNWLRQGPEVFDEGSSGGGKKVFAIIGVVLVVALIGGAVWFFGFSGSGDDSAKGGDTPAPQSSTSAPTTTTTKAPIDLLPDPPGTPSTNNGTVELARAVEEKLLSADEAAAVEEAAVKEVAFVGSTQDAFTYDAMVFEVGDEAKAEALVEGLVSAQGKTGMVDGAKGQLPAQSTVQQLIRQGEPGIYRAIYAAGDKVVRISTTQTPITPGPNDQELIKKFQEFGIGVAKQFPTS</sequence>
<dbReference type="Proteomes" id="UP000218505">
    <property type="component" value="Chromosome"/>
</dbReference>
<evidence type="ECO:0000313" key="4">
    <source>
        <dbReference type="Proteomes" id="UP000218505"/>
    </source>
</evidence>
<accession>A0A290YYS9</accession>
<feature type="region of interest" description="Disordered" evidence="1">
    <location>
        <begin position="16"/>
        <end position="167"/>
    </location>
</feature>
<dbReference type="RefSeq" id="WP_096490965.1">
    <property type="nucleotide sequence ID" value="NZ_CP023445.1"/>
</dbReference>
<name>A0A290YYS9_9PSEU</name>
<keyword evidence="2" id="KW-1133">Transmembrane helix</keyword>